<keyword evidence="3" id="KW-1185">Reference proteome</keyword>
<comment type="caution">
    <text evidence="2">The sequence shown here is derived from an EMBL/GenBank/DDBJ whole genome shotgun (WGS) entry which is preliminary data.</text>
</comment>
<evidence type="ECO:0000256" key="1">
    <source>
        <dbReference type="ARBA" id="ARBA00007047"/>
    </source>
</evidence>
<sequence length="276" mass="30353">MEKVLVQNKMYAAPGEYTAADLLAVAAAREVNNDEVVFAGTGLPVLAVMLAAQTTAPDCKVIYEAGTIGSRSTSLPSSVGDPRCVEGCSIASGLLDVFDQLQRGRVDLAFLGGAEIDQYGNVNTTVVGDYLNPDMRFPGSGGNNDINSLAKRTVFIMVQEKRRFKEEVDYLTSPGWRVRQWPSGEWMHRREAYGKKFLGGPSAVISNMAVYRFDEETGRMYVDTLHPGITEEILQENTGFTLDFSRCRGETLPPTHAELDILYEVVDPEGIFLPKK</sequence>
<reference evidence="2 3" key="1">
    <citation type="submission" date="2018-08" db="EMBL/GenBank/DDBJ databases">
        <title>Bacillus jemisoniae sp. nov., Bacillus chryseoplanitiae sp. nov., Bacillus resnikiae sp. nov., and Bacillus frankliniae sp. nov., isolated from Viking spacecraft and associated surfaces.</title>
        <authorList>
            <person name="Seuylemezian A."/>
            <person name="Vaishampayan P."/>
        </authorList>
    </citation>
    <scope>NUCLEOTIDE SEQUENCE [LARGE SCALE GENOMIC DNA]</scope>
    <source>
        <strain evidence="2 3">MA001</strain>
    </source>
</reference>
<name>A0A398B731_9BACI</name>
<dbReference type="SMART" id="SM00882">
    <property type="entry name" value="CoA_trans"/>
    <property type="match status" value="1"/>
</dbReference>
<gene>
    <name evidence="2" type="ORF">D1953_11930</name>
</gene>
<proteinExistence type="inferred from homology"/>
<accession>A0A398B731</accession>
<dbReference type="GO" id="GO:0008410">
    <property type="term" value="F:CoA-transferase activity"/>
    <property type="evidence" value="ECO:0007669"/>
    <property type="project" value="InterPro"/>
</dbReference>
<organism evidence="2 3">
    <name type="scientific">Peribacillus asahii</name>
    <dbReference type="NCBI Taxonomy" id="228899"/>
    <lineage>
        <taxon>Bacteria</taxon>
        <taxon>Bacillati</taxon>
        <taxon>Bacillota</taxon>
        <taxon>Bacilli</taxon>
        <taxon>Bacillales</taxon>
        <taxon>Bacillaceae</taxon>
        <taxon>Peribacillus</taxon>
    </lineage>
</organism>
<evidence type="ECO:0000313" key="3">
    <source>
        <dbReference type="Proteomes" id="UP000266016"/>
    </source>
</evidence>
<protein>
    <submittedName>
        <fullName evidence="2">Acyl CoA--acetate/3-ketoacid CoA transferase subunit beta</fullName>
    </submittedName>
</protein>
<keyword evidence="2" id="KW-0808">Transferase</keyword>
<dbReference type="PANTHER" id="PTHR43293">
    <property type="entry name" value="ACETATE COA-TRANSFERASE YDIF"/>
    <property type="match status" value="1"/>
</dbReference>
<dbReference type="RefSeq" id="WP_119117416.1">
    <property type="nucleotide sequence ID" value="NZ_QWVS01000019.1"/>
</dbReference>
<dbReference type="InterPro" id="IPR037171">
    <property type="entry name" value="NagB/RpiA_transferase-like"/>
</dbReference>
<dbReference type="InterPro" id="IPR004165">
    <property type="entry name" value="CoA_trans_fam_I"/>
</dbReference>
<dbReference type="Pfam" id="PF01144">
    <property type="entry name" value="CoA_trans"/>
    <property type="match status" value="1"/>
</dbReference>
<dbReference type="Gene3D" id="3.40.1080.10">
    <property type="entry name" value="Glutaconate Coenzyme A-transferase"/>
    <property type="match status" value="1"/>
</dbReference>
<evidence type="ECO:0000313" key="2">
    <source>
        <dbReference type="EMBL" id="RID85294.1"/>
    </source>
</evidence>
<dbReference type="AlphaFoldDB" id="A0A398B731"/>
<comment type="similarity">
    <text evidence="1">Belongs to the 3-oxoacid CoA-transferase subunit B family.</text>
</comment>
<dbReference type="EMBL" id="QWVS01000019">
    <property type="protein sequence ID" value="RID85294.1"/>
    <property type="molecule type" value="Genomic_DNA"/>
</dbReference>
<dbReference type="SUPFAM" id="SSF100950">
    <property type="entry name" value="NagB/RpiA/CoA transferase-like"/>
    <property type="match status" value="1"/>
</dbReference>
<dbReference type="PANTHER" id="PTHR43293:SF3">
    <property type="entry name" value="CHOLESTEROL RING-CLEAVING HYDROLASE IPDB SUBUNIT"/>
    <property type="match status" value="1"/>
</dbReference>
<dbReference type="Proteomes" id="UP000266016">
    <property type="component" value="Unassembled WGS sequence"/>
</dbReference>